<dbReference type="AlphaFoldDB" id="A0A7J0BP09"/>
<dbReference type="Gene3D" id="3.30.1200.10">
    <property type="entry name" value="YggU-like"/>
    <property type="match status" value="1"/>
</dbReference>
<comment type="caution">
    <text evidence="3">The sequence shown here is derived from an EMBL/GenBank/DDBJ whole genome shotgun (WGS) entry which is preliminary data.</text>
</comment>
<sequence length="102" mass="11268">MHVPEYVLPEPDGGFSLLVWVQPGAKRNEVVGVHQGRLKIRLNAPAVDNKANRALLDFVAKLLTVRPSRLELVAGQTSRQKRIRIQSAEEPVWSSLCMGGAE</sequence>
<dbReference type="RefSeq" id="WP_174408575.1">
    <property type="nucleotide sequence ID" value="NZ_BLVP01000001.1"/>
</dbReference>
<evidence type="ECO:0000256" key="1">
    <source>
        <dbReference type="ARBA" id="ARBA00010364"/>
    </source>
</evidence>
<dbReference type="NCBIfam" id="TIGR00251">
    <property type="entry name" value="DUF167 family protein"/>
    <property type="match status" value="1"/>
</dbReference>
<dbReference type="PANTHER" id="PTHR13420">
    <property type="entry name" value="UPF0235 PROTEIN C15ORF40"/>
    <property type="match status" value="1"/>
</dbReference>
<dbReference type="SUPFAM" id="SSF69786">
    <property type="entry name" value="YggU-like"/>
    <property type="match status" value="1"/>
</dbReference>
<dbReference type="Proteomes" id="UP000503820">
    <property type="component" value="Unassembled WGS sequence"/>
</dbReference>
<dbReference type="SMART" id="SM01152">
    <property type="entry name" value="DUF167"/>
    <property type="match status" value="1"/>
</dbReference>
<dbReference type="GO" id="GO:0005737">
    <property type="term" value="C:cytoplasm"/>
    <property type="evidence" value="ECO:0007669"/>
    <property type="project" value="TreeGrafter"/>
</dbReference>
<organism evidence="3 4">
    <name type="scientific">Desulfovibrio psychrotolerans</name>
    <dbReference type="NCBI Taxonomy" id="415242"/>
    <lineage>
        <taxon>Bacteria</taxon>
        <taxon>Pseudomonadati</taxon>
        <taxon>Thermodesulfobacteriota</taxon>
        <taxon>Desulfovibrionia</taxon>
        <taxon>Desulfovibrionales</taxon>
        <taxon>Desulfovibrionaceae</taxon>
        <taxon>Desulfovibrio</taxon>
    </lineage>
</organism>
<dbReference type="Pfam" id="PF02594">
    <property type="entry name" value="DUF167"/>
    <property type="match status" value="1"/>
</dbReference>
<evidence type="ECO:0000313" key="3">
    <source>
        <dbReference type="EMBL" id="GFM35348.1"/>
    </source>
</evidence>
<evidence type="ECO:0000313" key="4">
    <source>
        <dbReference type="Proteomes" id="UP000503820"/>
    </source>
</evidence>
<protein>
    <recommendedName>
        <fullName evidence="2">UPF0235 protein DSM19430T_00320</fullName>
    </recommendedName>
</protein>
<accession>A0A7J0BP09</accession>
<dbReference type="InterPro" id="IPR036591">
    <property type="entry name" value="YggU-like_sf"/>
</dbReference>
<dbReference type="InterPro" id="IPR003746">
    <property type="entry name" value="DUF167"/>
</dbReference>
<keyword evidence="4" id="KW-1185">Reference proteome</keyword>
<gene>
    <name evidence="3" type="ORF">DSM19430T_00320</name>
</gene>
<name>A0A7J0BP09_9BACT</name>
<reference evidence="3 4" key="1">
    <citation type="submission" date="2020-05" db="EMBL/GenBank/DDBJ databases">
        <title>Draft genome sequence of Desulfovibrio psychrotolerans JS1T.</title>
        <authorList>
            <person name="Ueno A."/>
            <person name="Tamazawa S."/>
            <person name="Tamamura S."/>
            <person name="Murakami T."/>
            <person name="Kiyama T."/>
            <person name="Inomata H."/>
            <person name="Amano Y."/>
            <person name="Miyakawa K."/>
            <person name="Tamaki H."/>
            <person name="Naganuma T."/>
            <person name="Kaneko K."/>
        </authorList>
    </citation>
    <scope>NUCLEOTIDE SEQUENCE [LARGE SCALE GENOMIC DNA]</scope>
    <source>
        <strain evidence="3 4">JS1</strain>
    </source>
</reference>
<proteinExistence type="inferred from homology"/>
<dbReference type="PANTHER" id="PTHR13420:SF7">
    <property type="entry name" value="UPF0235 PROTEIN C15ORF40"/>
    <property type="match status" value="1"/>
</dbReference>
<comment type="similarity">
    <text evidence="1 2">Belongs to the UPF0235 family.</text>
</comment>
<evidence type="ECO:0000256" key="2">
    <source>
        <dbReference type="HAMAP-Rule" id="MF_00634"/>
    </source>
</evidence>
<dbReference type="EMBL" id="BLVP01000001">
    <property type="protein sequence ID" value="GFM35348.1"/>
    <property type="molecule type" value="Genomic_DNA"/>
</dbReference>
<dbReference type="HAMAP" id="MF_00634">
    <property type="entry name" value="UPF0235"/>
    <property type="match status" value="1"/>
</dbReference>